<dbReference type="EMBL" id="MN990730">
    <property type="protein sequence ID" value="QIM10511.1"/>
    <property type="molecule type" value="Genomic_DNA"/>
</dbReference>
<protein>
    <submittedName>
        <fullName evidence="1">Uncharacterized protein</fullName>
    </submittedName>
</protein>
<accession>A0A6G8F363</accession>
<organism evidence="1">
    <name type="scientific">uncultured Alphaproteobacteria bacterium</name>
    <dbReference type="NCBI Taxonomy" id="91750"/>
    <lineage>
        <taxon>Bacteria</taxon>
        <taxon>Pseudomonadati</taxon>
        <taxon>Pseudomonadota</taxon>
        <taxon>Alphaproteobacteria</taxon>
        <taxon>environmental samples</taxon>
    </lineage>
</organism>
<dbReference type="AlphaFoldDB" id="A0A6G8F363"/>
<gene>
    <name evidence="1" type="ORF">PlAlph_4030</name>
</gene>
<sequence>MLWIIMIVFYFLLRALFDSDVPQDNCSPPRRLQGEEEHVFREKLKSKTEKELWELRNEYHADLVKAHGREDYYYYLDCIGVIDERIYFLRHQ</sequence>
<proteinExistence type="predicted"/>
<reference evidence="1" key="1">
    <citation type="journal article" date="2020" name="J. ISSAAS">
        <title>Lactobacilli and other gastrointestinal microbiota of Peromyscus leucopus, reservoir host for agents of Lyme disease and other zoonoses in North America.</title>
        <authorList>
            <person name="Milovic A."/>
            <person name="Bassam K."/>
            <person name="Shao H."/>
            <person name="Chatzistamou I."/>
            <person name="Tufts D.M."/>
            <person name="Diuk-Wasser M."/>
            <person name="Barbour A.G."/>
        </authorList>
    </citation>
    <scope>NUCLEOTIDE SEQUENCE</scope>
    <source>
        <strain evidence="1">LL90</strain>
    </source>
</reference>
<name>A0A6G8F363_9PROT</name>
<evidence type="ECO:0000313" key="1">
    <source>
        <dbReference type="EMBL" id="QIM10511.1"/>
    </source>
</evidence>